<dbReference type="AlphaFoldDB" id="A0AAD4KDM3"/>
<keyword evidence="11" id="KW-1185">Reference proteome</keyword>
<evidence type="ECO:0008006" key="12">
    <source>
        <dbReference type="Google" id="ProtNLM"/>
    </source>
</evidence>
<dbReference type="PANTHER" id="PTHR10984:SF30">
    <property type="entry name" value="ENDOPLASMIC RETICULUM-GOLGI INTERMEDIATE COMPARTMENT PROTEIN 2"/>
    <property type="match status" value="1"/>
</dbReference>
<dbReference type="GO" id="GO:0006888">
    <property type="term" value="P:endoplasmic reticulum to Golgi vesicle-mediated transport"/>
    <property type="evidence" value="ECO:0007669"/>
    <property type="project" value="TreeGrafter"/>
</dbReference>
<evidence type="ECO:0000313" key="10">
    <source>
        <dbReference type="EMBL" id="KAH8387332.1"/>
    </source>
</evidence>
<evidence type="ECO:0000256" key="7">
    <source>
        <dbReference type="SAM" id="Phobius"/>
    </source>
</evidence>
<dbReference type="InterPro" id="IPR039542">
    <property type="entry name" value="Erv_N"/>
</dbReference>
<evidence type="ECO:0000256" key="3">
    <source>
        <dbReference type="ARBA" id="ARBA00022692"/>
    </source>
</evidence>
<evidence type="ECO:0000256" key="4">
    <source>
        <dbReference type="ARBA" id="ARBA00022989"/>
    </source>
</evidence>
<gene>
    <name evidence="10" type="ORF">KR093_006453</name>
</gene>
<feature type="domain" description="Endoplasmic reticulum vesicle transporter C-terminal" evidence="8">
    <location>
        <begin position="193"/>
        <end position="390"/>
    </location>
</feature>
<keyword evidence="3 7" id="KW-0812">Transmembrane</keyword>
<dbReference type="GO" id="GO:0030134">
    <property type="term" value="C:COPII-coated ER to Golgi transport vesicle"/>
    <property type="evidence" value="ECO:0007669"/>
    <property type="project" value="TreeGrafter"/>
</dbReference>
<comment type="caution">
    <text evidence="10">The sequence shown here is derived from an EMBL/GenBank/DDBJ whole genome shotgun (WGS) entry which is preliminary data.</text>
</comment>
<evidence type="ECO:0000256" key="2">
    <source>
        <dbReference type="ARBA" id="ARBA00005648"/>
    </source>
</evidence>
<evidence type="ECO:0000256" key="6">
    <source>
        <dbReference type="SAM" id="MobiDB-lite"/>
    </source>
</evidence>
<feature type="region of interest" description="Disordered" evidence="6">
    <location>
        <begin position="165"/>
        <end position="200"/>
    </location>
</feature>
<comment type="subcellular location">
    <subcellularLocation>
        <location evidence="1">Endoplasmic reticulum-Golgi intermediate compartment membrane</location>
        <topology evidence="1">Multi-pass membrane protein</topology>
    </subcellularLocation>
</comment>
<keyword evidence="4 7" id="KW-1133">Transmembrane helix</keyword>
<name>A0AAD4KDM3_9MUSC</name>
<dbReference type="GO" id="GO:0033116">
    <property type="term" value="C:endoplasmic reticulum-Golgi intermediate compartment membrane"/>
    <property type="evidence" value="ECO:0007669"/>
    <property type="project" value="UniProtKB-SubCell"/>
</dbReference>
<dbReference type="EMBL" id="JAJJHW010000095">
    <property type="protein sequence ID" value="KAH8387332.1"/>
    <property type="molecule type" value="Genomic_DNA"/>
</dbReference>
<reference evidence="10" key="1">
    <citation type="journal article" date="2021" name="Mol. Ecol. Resour.">
        <title>Phylogenomic analyses of the genus Drosophila reveals genomic signals of climate adaptation.</title>
        <authorList>
            <person name="Li F."/>
            <person name="Rane R.V."/>
            <person name="Luria V."/>
            <person name="Xiong Z."/>
            <person name="Chen J."/>
            <person name="Li Z."/>
            <person name="Catullo R.A."/>
            <person name="Griffin P.C."/>
            <person name="Schiffer M."/>
            <person name="Pearce S."/>
            <person name="Lee S.F."/>
            <person name="McElroy K."/>
            <person name="Stocker A."/>
            <person name="Shirriffs J."/>
            <person name="Cockerell F."/>
            <person name="Coppin C."/>
            <person name="Sgro C.M."/>
            <person name="Karger A."/>
            <person name="Cain J.W."/>
            <person name="Weber J.A."/>
            <person name="Santpere G."/>
            <person name="Kirschner M.W."/>
            <person name="Hoffmann A.A."/>
            <person name="Oakeshott J.G."/>
            <person name="Zhang G."/>
        </authorList>
    </citation>
    <scope>NUCLEOTIDE SEQUENCE</scope>
    <source>
        <strain evidence="10">BGI-SZ-2011g</strain>
    </source>
</reference>
<evidence type="ECO:0000259" key="8">
    <source>
        <dbReference type="Pfam" id="PF07970"/>
    </source>
</evidence>
<dbReference type="PANTHER" id="PTHR10984">
    <property type="entry name" value="ENDOPLASMIC RETICULUM-GOLGI INTERMEDIATE COMPARTMENT PROTEIN"/>
    <property type="match status" value="1"/>
</dbReference>
<dbReference type="GO" id="GO:0006890">
    <property type="term" value="P:retrograde vesicle-mediated transport, Golgi to endoplasmic reticulum"/>
    <property type="evidence" value="ECO:0007669"/>
    <property type="project" value="TreeGrafter"/>
</dbReference>
<accession>A0AAD4KDM3</accession>
<evidence type="ECO:0000313" key="11">
    <source>
        <dbReference type="Proteomes" id="UP001200034"/>
    </source>
</evidence>
<dbReference type="GO" id="GO:0005783">
    <property type="term" value="C:endoplasmic reticulum"/>
    <property type="evidence" value="ECO:0007669"/>
    <property type="project" value="TreeGrafter"/>
</dbReference>
<sequence length="478" mass="54149">MSATLRYRGDKSNLLEFAKNLDAFKKVPEKYTETTEIGGTLSLLSRLLIVYLVYTELRYYWHETDIIYQFQPDMALDEQVQMHVDITVAMPCASLSGVDLMDETQQDVFAYGTLQREGVWWQMSDSDRRQFQSMQITNHYLREEYHSVADILFKDILRERHDLPHSENPQRAAHSAAAPPPGALQPLPQVQEKPHAHELPQSESKFDACRLHGTLGINKVAGVLHLVGGAQPVVGMFEDHWMIEFRRMPANFTHRINRLSFGQYSRRIVQPLEGDETIISEEATTVQYFIKVVPTEIQHTFSTISTFQYAVTENVRKLGKSRVQPSMQHIVANLRYFADSERNSYGSPGIYFKYDWSALKIVVSHDRDYLLTFVIRLCSIISGIIVISGAMNALLLTLQRRLLQLFAPQLYQRHLNSQLSSSVPPPTSSPPSALSVAVDSTKLSTAPPLNELLHTANLMANVDISAYLPTAAPIKTTK</sequence>
<protein>
    <recommendedName>
        <fullName evidence="12">Endoplasmic reticulum-Golgi intermediate compartment protein 2</fullName>
    </recommendedName>
</protein>
<dbReference type="Pfam" id="PF07970">
    <property type="entry name" value="COPIIcoated_ERV"/>
    <property type="match status" value="1"/>
</dbReference>
<comment type="similarity">
    <text evidence="2">Belongs to the ERGIC family.</text>
</comment>
<evidence type="ECO:0000259" key="9">
    <source>
        <dbReference type="Pfam" id="PF13850"/>
    </source>
</evidence>
<dbReference type="InterPro" id="IPR012936">
    <property type="entry name" value="Erv_C"/>
</dbReference>
<dbReference type="Pfam" id="PF13850">
    <property type="entry name" value="ERGIC_N"/>
    <property type="match status" value="1"/>
</dbReference>
<dbReference type="Proteomes" id="UP001200034">
    <property type="component" value="Unassembled WGS sequence"/>
</dbReference>
<feature type="domain" description="Endoplasmic reticulum vesicle transporter N-terminal" evidence="9">
    <location>
        <begin position="19"/>
        <end position="106"/>
    </location>
</feature>
<organism evidence="10 11">
    <name type="scientific">Drosophila rubida</name>
    <dbReference type="NCBI Taxonomy" id="30044"/>
    <lineage>
        <taxon>Eukaryota</taxon>
        <taxon>Metazoa</taxon>
        <taxon>Ecdysozoa</taxon>
        <taxon>Arthropoda</taxon>
        <taxon>Hexapoda</taxon>
        <taxon>Insecta</taxon>
        <taxon>Pterygota</taxon>
        <taxon>Neoptera</taxon>
        <taxon>Endopterygota</taxon>
        <taxon>Diptera</taxon>
        <taxon>Brachycera</taxon>
        <taxon>Muscomorpha</taxon>
        <taxon>Ephydroidea</taxon>
        <taxon>Drosophilidae</taxon>
        <taxon>Drosophila</taxon>
    </lineage>
</organism>
<feature type="transmembrane region" description="Helical" evidence="7">
    <location>
        <begin position="369"/>
        <end position="396"/>
    </location>
</feature>
<evidence type="ECO:0000256" key="5">
    <source>
        <dbReference type="ARBA" id="ARBA00023136"/>
    </source>
</evidence>
<proteinExistence type="inferred from homology"/>
<keyword evidence="5 7" id="KW-0472">Membrane</keyword>
<dbReference type="InterPro" id="IPR045888">
    <property type="entry name" value="Erv"/>
</dbReference>
<evidence type="ECO:0000256" key="1">
    <source>
        <dbReference type="ARBA" id="ARBA00004457"/>
    </source>
</evidence>